<proteinExistence type="predicted"/>
<evidence type="ECO:0000313" key="2">
    <source>
        <dbReference type="EMBL" id="WYY06440.1"/>
    </source>
</evidence>
<sequence length="67" mass="7205">MLTPTPRACSRRHRLVGTTAGRRPDRRVPVVHILHDAGVGTPYDVTAKIGQIVDHVAPIDGEDAIGD</sequence>
<keyword evidence="3" id="KW-1185">Reference proteome</keyword>
<gene>
    <name evidence="2" type="ORF">RVF87_15385</name>
</gene>
<reference evidence="2 3" key="1">
    <citation type="journal article" date="2023" name="Virus Evol.">
        <title>Computational host range prediction-The good, the bad, and the ugly.</title>
        <authorList>
            <person name="Howell A.A."/>
            <person name="Versoza C.J."/>
            <person name="Pfeifer S.P."/>
        </authorList>
    </citation>
    <scope>NUCLEOTIDE SEQUENCE [LARGE SCALE GENOMIC DNA]</scope>
    <source>
        <strain evidence="2 3">1610/1b</strain>
    </source>
</reference>
<feature type="region of interest" description="Disordered" evidence="1">
    <location>
        <begin position="1"/>
        <end position="23"/>
    </location>
</feature>
<dbReference type="Proteomes" id="UP001479933">
    <property type="component" value="Chromosome"/>
</dbReference>
<name>A0ABZ2TYE0_9ACTN</name>
<dbReference type="EMBL" id="CP136137">
    <property type="protein sequence ID" value="WYY06440.1"/>
    <property type="molecule type" value="Genomic_DNA"/>
</dbReference>
<evidence type="ECO:0000313" key="3">
    <source>
        <dbReference type="Proteomes" id="UP001479933"/>
    </source>
</evidence>
<accession>A0ABZ2TYE0</accession>
<dbReference type="RefSeq" id="WP_084247251.1">
    <property type="nucleotide sequence ID" value="NZ_CP136137.1"/>
</dbReference>
<protein>
    <submittedName>
        <fullName evidence="2">Uncharacterized protein</fullName>
    </submittedName>
</protein>
<evidence type="ECO:0000256" key="1">
    <source>
        <dbReference type="SAM" id="MobiDB-lite"/>
    </source>
</evidence>
<organism evidence="2 3">
    <name type="scientific">Gordonia hydrophobica</name>
    <dbReference type="NCBI Taxonomy" id="40516"/>
    <lineage>
        <taxon>Bacteria</taxon>
        <taxon>Bacillati</taxon>
        <taxon>Actinomycetota</taxon>
        <taxon>Actinomycetes</taxon>
        <taxon>Mycobacteriales</taxon>
        <taxon>Gordoniaceae</taxon>
        <taxon>Gordonia</taxon>
    </lineage>
</organism>